<dbReference type="InterPro" id="IPR011397">
    <property type="entry name" value="YhfC"/>
</dbReference>
<keyword evidence="1" id="KW-1133">Transmembrane helix</keyword>
<dbReference type="Proteomes" id="UP000217343">
    <property type="component" value="Chromosome"/>
</dbReference>
<protein>
    <submittedName>
        <fullName evidence="2">Membrane protein</fullName>
    </submittedName>
</protein>
<dbReference type="AlphaFoldDB" id="A0A250K474"/>
<proteinExistence type="predicted"/>
<evidence type="ECO:0000313" key="2">
    <source>
        <dbReference type="EMBL" id="ATB50136.1"/>
    </source>
</evidence>
<organism evidence="2 3">
    <name type="scientific">Corallococcus macrosporus DSM 14697</name>
    <dbReference type="NCBI Taxonomy" id="1189310"/>
    <lineage>
        <taxon>Bacteria</taxon>
        <taxon>Pseudomonadati</taxon>
        <taxon>Myxococcota</taxon>
        <taxon>Myxococcia</taxon>
        <taxon>Myxococcales</taxon>
        <taxon>Cystobacterineae</taxon>
        <taxon>Myxococcaceae</taxon>
        <taxon>Corallococcus</taxon>
    </lineage>
</organism>
<feature type="transmembrane region" description="Helical" evidence="1">
    <location>
        <begin position="37"/>
        <end position="55"/>
    </location>
</feature>
<keyword evidence="1" id="KW-0812">Transmembrane</keyword>
<reference evidence="2 3" key="1">
    <citation type="submission" date="2017-06" db="EMBL/GenBank/DDBJ databases">
        <title>Sequencing and comparative analysis of myxobacterial genomes.</title>
        <authorList>
            <person name="Rupp O."/>
            <person name="Goesmann A."/>
            <person name="Sogaard-Andersen L."/>
        </authorList>
    </citation>
    <scope>NUCLEOTIDE SEQUENCE [LARGE SCALE GENOMIC DNA]</scope>
    <source>
        <strain evidence="2 3">DSM 14697</strain>
    </source>
</reference>
<keyword evidence="3" id="KW-1185">Reference proteome</keyword>
<accession>A0A250K474</accession>
<dbReference type="RefSeq" id="WP_095960448.1">
    <property type="nucleotide sequence ID" value="NZ_CP022203.1"/>
</dbReference>
<dbReference type="Pfam" id="PF10086">
    <property type="entry name" value="YhfC"/>
    <property type="match status" value="1"/>
</dbReference>
<name>A0A250K474_9BACT</name>
<gene>
    <name evidence="2" type="ORF">MYMAC_005791</name>
</gene>
<keyword evidence="1" id="KW-0472">Membrane</keyword>
<dbReference type="KEGG" id="mmas:MYMAC_005791"/>
<feature type="transmembrane region" description="Helical" evidence="1">
    <location>
        <begin position="75"/>
        <end position="93"/>
    </location>
</feature>
<dbReference type="OrthoDB" id="9807167at2"/>
<feature type="transmembrane region" description="Helical" evidence="1">
    <location>
        <begin position="185"/>
        <end position="203"/>
    </location>
</feature>
<dbReference type="EMBL" id="CP022203">
    <property type="protein sequence ID" value="ATB50136.1"/>
    <property type="molecule type" value="Genomic_DNA"/>
</dbReference>
<evidence type="ECO:0000313" key="3">
    <source>
        <dbReference type="Proteomes" id="UP000217343"/>
    </source>
</evidence>
<feature type="transmembrane region" description="Helical" evidence="1">
    <location>
        <begin position="210"/>
        <end position="235"/>
    </location>
</feature>
<feature type="transmembrane region" description="Helical" evidence="1">
    <location>
        <begin position="114"/>
        <end position="147"/>
    </location>
</feature>
<feature type="transmembrane region" description="Helical" evidence="1">
    <location>
        <begin position="12"/>
        <end position="30"/>
    </location>
</feature>
<feature type="transmembrane region" description="Helical" evidence="1">
    <location>
        <begin position="241"/>
        <end position="262"/>
    </location>
</feature>
<sequence>MDAVDTRLVASYAVAIAFDVLMPVGVVLWARRRLGASWKVVGWGAAAFALSQLLTRLPMVQVAQYFMRDALKASSVLLGAWIAVLSLTAGLFEETARLWAFRKPLKDFRRWRDAVGFGAGHGGLESALLVGGLAVLGLVNVIVLSALDPSTLSLKPEQAAQVVEAKATIAALDWWMPLLGAYERLGAMAVHIALSVVVLQRFLRGEVRWYWFAVAAHASFNALTVVVGKLATAAWGTRFGALAGEGMVTVAALLSVWVIVYFRRVEAARESVAPGLT</sequence>
<evidence type="ECO:0000256" key="1">
    <source>
        <dbReference type="SAM" id="Phobius"/>
    </source>
</evidence>